<accession>A0A841LZP8</accession>
<dbReference type="AlphaFoldDB" id="A0A841LZP8"/>
<dbReference type="GO" id="GO:0005524">
    <property type="term" value="F:ATP binding"/>
    <property type="evidence" value="ECO:0007669"/>
    <property type="project" value="TreeGrafter"/>
</dbReference>
<organism evidence="2 3">
    <name type="scientific">Paenochrobactrum gallinarii</name>
    <dbReference type="NCBI Taxonomy" id="643673"/>
    <lineage>
        <taxon>Bacteria</taxon>
        <taxon>Pseudomonadati</taxon>
        <taxon>Pseudomonadota</taxon>
        <taxon>Alphaproteobacteria</taxon>
        <taxon>Hyphomicrobiales</taxon>
        <taxon>Brucellaceae</taxon>
        <taxon>Paenochrobactrum</taxon>
    </lineage>
</organism>
<dbReference type="Proteomes" id="UP000555393">
    <property type="component" value="Unassembled WGS sequence"/>
</dbReference>
<keyword evidence="3" id="KW-1185">Reference proteome</keyword>
<keyword evidence="1" id="KW-0677">Repeat</keyword>
<dbReference type="PANTHER" id="PTHR19211:SF14">
    <property type="entry name" value="ATP-BINDING CASSETTE SUB-FAMILY F MEMBER 1"/>
    <property type="match status" value="1"/>
</dbReference>
<name>A0A841LZP8_9HYPH</name>
<reference evidence="2 3" key="1">
    <citation type="submission" date="2020-08" db="EMBL/GenBank/DDBJ databases">
        <title>Genomic Encyclopedia of Type Strains, Phase IV (KMG-IV): sequencing the most valuable type-strain genomes for metagenomic binning, comparative biology and taxonomic classification.</title>
        <authorList>
            <person name="Goeker M."/>
        </authorList>
    </citation>
    <scope>NUCLEOTIDE SEQUENCE [LARGE SCALE GENOMIC DNA]</scope>
    <source>
        <strain evidence="2 3">DSM 22336</strain>
    </source>
</reference>
<dbReference type="PANTHER" id="PTHR19211">
    <property type="entry name" value="ATP-BINDING TRANSPORT PROTEIN-RELATED"/>
    <property type="match status" value="1"/>
</dbReference>
<dbReference type="InterPro" id="IPR027417">
    <property type="entry name" value="P-loop_NTPase"/>
</dbReference>
<protein>
    <submittedName>
        <fullName evidence="2">ATPase subunit of ABC transporter with duplicated ATPase domains</fullName>
    </submittedName>
</protein>
<evidence type="ECO:0000313" key="3">
    <source>
        <dbReference type="Proteomes" id="UP000555393"/>
    </source>
</evidence>
<dbReference type="Gene3D" id="3.40.50.300">
    <property type="entry name" value="P-loop containing nucleotide triphosphate hydrolases"/>
    <property type="match status" value="1"/>
</dbReference>
<dbReference type="InterPro" id="IPR050611">
    <property type="entry name" value="ABCF"/>
</dbReference>
<gene>
    <name evidence="2" type="ORF">FHS77_002559</name>
</gene>
<proteinExistence type="predicted"/>
<dbReference type="SUPFAM" id="SSF52540">
    <property type="entry name" value="P-loop containing nucleoside triphosphate hydrolases"/>
    <property type="match status" value="1"/>
</dbReference>
<dbReference type="RefSeq" id="WP_184223862.1">
    <property type="nucleotide sequence ID" value="NZ_JACIIU010000014.1"/>
</dbReference>
<sequence>MSRLSAEQRARLAMLLLRLTEPHLYLLDEPTNHLDIEGQDLLENELNEHETTCLLVSHDRAFITNFATRSWVIENKKLIEVDDPAPVFAKLIAE</sequence>
<comment type="caution">
    <text evidence="2">The sequence shown here is derived from an EMBL/GenBank/DDBJ whole genome shotgun (WGS) entry which is preliminary data.</text>
</comment>
<evidence type="ECO:0000256" key="1">
    <source>
        <dbReference type="ARBA" id="ARBA00022737"/>
    </source>
</evidence>
<dbReference type="EMBL" id="JACIIU010000014">
    <property type="protein sequence ID" value="MBB6261992.1"/>
    <property type="molecule type" value="Genomic_DNA"/>
</dbReference>
<evidence type="ECO:0000313" key="2">
    <source>
        <dbReference type="EMBL" id="MBB6261992.1"/>
    </source>
</evidence>